<dbReference type="VEuPathDB" id="FungiDB:PSHT_13616"/>
<sequence length="529" mass="59879">MRKKLLFVRQAHPLPTPPVHNDSPSAPETLCLFPLQPEGTMADQRRVASTKDPGHNLSKRLKPSQDYQGQAGTSLVIEGYPATLPSSSPRIPTESSYDRSGKQPVTWKDRTASSLLPLHCIDSRNERRANRLGAARLSYGSKELTSSNDLFQVNLSKEQPPSRGAADFPASRKEKGVLNDCFPVVRLSQGPHRTESTRFNLPQIEHLRGYYSFQTLDWIPSKICLDAALGAYALVPKFKSVIAPESWTNMLAEMDEKYGIFIPFIYKLMIKSLSCQHWTNILSVWKGLWEASNRVKHRELSEIETLKLFLGISDLITELTIPQLFGRYDLKTQRRAHATRILRVLSAGRSRMNQTRWVDSFLYLAKILIQDSLTNPQINLGKPIDQEAAHDLVLQKIKLISHSITANTVDILKSKSTGPPFNTLVSTFQDTLMGKTKRLIKFQNQWPAYNMKSRIEKVLHLQNKLNDQEDILLENSLTSHSGDHEIVLECKLSSLDHQFSNIFRDDEVPALLISKISQILKSELSGFVF</sequence>
<evidence type="ECO:0000313" key="2">
    <source>
        <dbReference type="Proteomes" id="UP000238274"/>
    </source>
</evidence>
<reference evidence="1 2" key="1">
    <citation type="submission" date="2017-12" db="EMBL/GenBank/DDBJ databases">
        <title>Gene loss provides genomic basis for host adaptation in cereal stripe rust fungi.</title>
        <authorList>
            <person name="Xia C."/>
        </authorList>
    </citation>
    <scope>NUCLEOTIDE SEQUENCE [LARGE SCALE GENOMIC DNA]</scope>
    <source>
        <strain evidence="1 2">93TX-2</strain>
    </source>
</reference>
<evidence type="ECO:0000313" key="1">
    <source>
        <dbReference type="EMBL" id="POV99215.1"/>
    </source>
</evidence>
<keyword evidence="2" id="KW-1185">Reference proteome</keyword>
<dbReference type="VEuPathDB" id="FungiDB:PSTT_02900"/>
<comment type="caution">
    <text evidence="1">The sequence shown here is derived from an EMBL/GenBank/DDBJ whole genome shotgun (WGS) entry which is preliminary data.</text>
</comment>
<name>A0A2S4UPH1_9BASI</name>
<reference evidence="2" key="3">
    <citation type="journal article" date="2018" name="Mol. Plant Microbe Interact.">
        <title>Genome sequence resources for the wheat stripe rust pathogen (Puccinia striiformis f. sp. tritici) and the barley stripe rust pathogen (Puccinia striiformis f. sp. hordei).</title>
        <authorList>
            <person name="Xia C."/>
            <person name="Wang M."/>
            <person name="Yin C."/>
            <person name="Cornejo O.E."/>
            <person name="Hulbert S.H."/>
            <person name="Chen X."/>
        </authorList>
    </citation>
    <scope>NUCLEOTIDE SEQUENCE [LARGE SCALE GENOMIC DNA]</scope>
    <source>
        <strain evidence="2">93TX-2</strain>
    </source>
</reference>
<organism evidence="1 2">
    <name type="scientific">Puccinia striiformis</name>
    <dbReference type="NCBI Taxonomy" id="27350"/>
    <lineage>
        <taxon>Eukaryota</taxon>
        <taxon>Fungi</taxon>
        <taxon>Dikarya</taxon>
        <taxon>Basidiomycota</taxon>
        <taxon>Pucciniomycotina</taxon>
        <taxon>Pucciniomycetes</taxon>
        <taxon>Pucciniales</taxon>
        <taxon>Pucciniaceae</taxon>
        <taxon>Puccinia</taxon>
    </lineage>
</organism>
<accession>A0A2S4UPH1</accession>
<protein>
    <submittedName>
        <fullName evidence="1">Uncharacterized protein</fullName>
    </submittedName>
</protein>
<proteinExistence type="predicted"/>
<dbReference type="Proteomes" id="UP000238274">
    <property type="component" value="Unassembled WGS sequence"/>
</dbReference>
<reference evidence="2" key="2">
    <citation type="journal article" date="2018" name="BMC Genomics">
        <title>Genomic insights into host adaptation between the wheat stripe rust pathogen (Puccinia striiformis f. sp. tritici) and the barley stripe rust pathogen (Puccinia striiformis f. sp. hordei).</title>
        <authorList>
            <person name="Xia C."/>
            <person name="Wang M."/>
            <person name="Yin C."/>
            <person name="Cornejo O.E."/>
            <person name="Hulbert S.H."/>
            <person name="Chen X."/>
        </authorList>
    </citation>
    <scope>NUCLEOTIDE SEQUENCE [LARGE SCALE GENOMIC DNA]</scope>
    <source>
        <strain evidence="2">93TX-2</strain>
    </source>
</reference>
<gene>
    <name evidence="1" type="ORF">PSHT_13616</name>
</gene>
<dbReference type="EMBL" id="PKSM01000278">
    <property type="protein sequence ID" value="POV99215.1"/>
    <property type="molecule type" value="Genomic_DNA"/>
</dbReference>